<evidence type="ECO:0000256" key="10">
    <source>
        <dbReference type="ARBA" id="ARBA00023204"/>
    </source>
</evidence>
<keyword evidence="7" id="KW-0067">ATP-binding</keyword>
<evidence type="ECO:0000256" key="6">
    <source>
        <dbReference type="ARBA" id="ARBA00022769"/>
    </source>
</evidence>
<evidence type="ECO:0000256" key="13">
    <source>
        <dbReference type="ARBA" id="ARBA00042156"/>
    </source>
</evidence>
<evidence type="ECO:0000313" key="14">
    <source>
        <dbReference type="EMBL" id="MCQ4634637.1"/>
    </source>
</evidence>
<name>A0ABT1RHI1_9HYPH</name>
<gene>
    <name evidence="14" type="ORF">GB927_031690</name>
</gene>
<dbReference type="Gene3D" id="3.40.50.300">
    <property type="entry name" value="P-loop containing nucleotide triphosphate hydrolases"/>
    <property type="match status" value="1"/>
</dbReference>
<comment type="subcellular location">
    <subcellularLocation>
        <location evidence="1">Cytoplasm</location>
    </subcellularLocation>
</comment>
<keyword evidence="8" id="KW-0267">Excision nuclease</keyword>
<evidence type="ECO:0000256" key="9">
    <source>
        <dbReference type="ARBA" id="ARBA00023125"/>
    </source>
</evidence>
<dbReference type="InterPro" id="IPR027417">
    <property type="entry name" value="P-loop_NTPase"/>
</dbReference>
<dbReference type="PANTHER" id="PTHR43152:SF1">
    <property type="entry name" value="UVRA PROTEIN"/>
    <property type="match status" value="1"/>
</dbReference>
<evidence type="ECO:0000256" key="11">
    <source>
        <dbReference type="ARBA" id="ARBA00038000"/>
    </source>
</evidence>
<evidence type="ECO:0000256" key="7">
    <source>
        <dbReference type="ARBA" id="ARBA00022840"/>
    </source>
</evidence>
<keyword evidence="14" id="KW-0378">Hydrolase</keyword>
<evidence type="ECO:0000256" key="3">
    <source>
        <dbReference type="ARBA" id="ARBA00022737"/>
    </source>
</evidence>
<evidence type="ECO:0000313" key="15">
    <source>
        <dbReference type="Proteomes" id="UP000996601"/>
    </source>
</evidence>
<comment type="similarity">
    <text evidence="11">Belongs to the ABC transporter superfamily. UvrA family.</text>
</comment>
<keyword evidence="5" id="KW-0227">DNA damage</keyword>
<evidence type="ECO:0000256" key="12">
    <source>
        <dbReference type="ARBA" id="ARBA00039316"/>
    </source>
</evidence>
<keyword evidence="6" id="KW-0228">DNA excision</keyword>
<dbReference type="GO" id="GO:0004386">
    <property type="term" value="F:helicase activity"/>
    <property type="evidence" value="ECO:0007669"/>
    <property type="project" value="UniProtKB-KW"/>
</dbReference>
<dbReference type="Proteomes" id="UP000996601">
    <property type="component" value="Unassembled WGS sequence"/>
</dbReference>
<keyword evidence="10" id="KW-0234">DNA repair</keyword>
<keyword evidence="3" id="KW-0677">Repeat</keyword>
<dbReference type="SUPFAM" id="SSF52540">
    <property type="entry name" value="P-loop containing nucleoside triphosphate hydrolases"/>
    <property type="match status" value="1"/>
</dbReference>
<organism evidence="14 15">
    <name type="scientific">Shinella lacus</name>
    <dbReference type="NCBI Taxonomy" id="2654216"/>
    <lineage>
        <taxon>Bacteria</taxon>
        <taxon>Pseudomonadati</taxon>
        <taxon>Pseudomonadota</taxon>
        <taxon>Alphaproteobacteria</taxon>
        <taxon>Hyphomicrobiales</taxon>
        <taxon>Rhizobiaceae</taxon>
        <taxon>Shinella</taxon>
    </lineage>
</organism>
<keyword evidence="14" id="KW-0347">Helicase</keyword>
<protein>
    <recommendedName>
        <fullName evidence="12">UvrABC system protein A</fullName>
    </recommendedName>
    <alternativeName>
        <fullName evidence="13">Excinuclease ABC subunit A</fullName>
    </alternativeName>
</protein>
<evidence type="ECO:0000256" key="8">
    <source>
        <dbReference type="ARBA" id="ARBA00022881"/>
    </source>
</evidence>
<accession>A0ABT1RHI1</accession>
<evidence type="ECO:0000256" key="5">
    <source>
        <dbReference type="ARBA" id="ARBA00022763"/>
    </source>
</evidence>
<keyword evidence="9" id="KW-0238">DNA-binding</keyword>
<dbReference type="RefSeq" id="WP_256121192.1">
    <property type="nucleotide sequence ID" value="NZ_WHSB02000022.1"/>
</dbReference>
<proteinExistence type="inferred from homology"/>
<dbReference type="PANTHER" id="PTHR43152">
    <property type="entry name" value="UVRABC SYSTEM PROTEIN A"/>
    <property type="match status" value="1"/>
</dbReference>
<sequence length="77" mass="8137">MDADRLMRHLQGLADSGNMVIVVEHDMRIVAQVDWIVDLGRAGAGEEGGNIVASGDPQDGAGEKSSVTVRYLKAAIC</sequence>
<dbReference type="EMBL" id="WHSB02000022">
    <property type="protein sequence ID" value="MCQ4634637.1"/>
    <property type="molecule type" value="Genomic_DNA"/>
</dbReference>
<comment type="caution">
    <text evidence="14">The sequence shown here is derived from an EMBL/GenBank/DDBJ whole genome shotgun (WGS) entry which is preliminary data.</text>
</comment>
<evidence type="ECO:0000256" key="1">
    <source>
        <dbReference type="ARBA" id="ARBA00004496"/>
    </source>
</evidence>
<evidence type="ECO:0000256" key="2">
    <source>
        <dbReference type="ARBA" id="ARBA00022490"/>
    </source>
</evidence>
<keyword evidence="4" id="KW-0547">Nucleotide-binding</keyword>
<keyword evidence="2" id="KW-0963">Cytoplasm</keyword>
<keyword evidence="15" id="KW-1185">Reference proteome</keyword>
<evidence type="ECO:0000256" key="4">
    <source>
        <dbReference type="ARBA" id="ARBA00022741"/>
    </source>
</evidence>
<reference evidence="14" key="1">
    <citation type="submission" date="2021-07" db="EMBL/GenBank/DDBJ databases">
        <title>Shinella sp. nov., a novel member of the genus Shinella from water.</title>
        <authorList>
            <person name="Deng Y."/>
        </authorList>
    </citation>
    <scope>NUCLEOTIDE SEQUENCE</scope>
    <source>
        <strain evidence="14">CPCC 100929</strain>
    </source>
</reference>